<protein>
    <recommendedName>
        <fullName evidence="1">Complex 1 LYR protein domain-containing protein</fullName>
    </recommendedName>
</protein>
<organism evidence="2">
    <name type="scientific">Nyssomyia neivai</name>
    <dbReference type="NCBI Taxonomy" id="330878"/>
    <lineage>
        <taxon>Eukaryota</taxon>
        <taxon>Metazoa</taxon>
        <taxon>Ecdysozoa</taxon>
        <taxon>Arthropoda</taxon>
        <taxon>Hexapoda</taxon>
        <taxon>Insecta</taxon>
        <taxon>Pterygota</taxon>
        <taxon>Neoptera</taxon>
        <taxon>Endopterygota</taxon>
        <taxon>Diptera</taxon>
        <taxon>Nematocera</taxon>
        <taxon>Psychodoidea</taxon>
        <taxon>Psychodidae</taxon>
        <taxon>Nyssomyia</taxon>
    </lineage>
</organism>
<reference evidence="2" key="1">
    <citation type="submission" date="2016-12" db="EMBL/GenBank/DDBJ databases">
        <title>An insight into the sialome and mialome of the sand fly, Nyssomyia neivai.</title>
        <authorList>
            <person name="Sebastian V."/>
            <person name="Goulart T.M."/>
            <person name="Oliveira W."/>
            <person name="Calvo E."/>
            <person name="Oliveira L.F."/>
            <person name="Pinto M.C."/>
            <person name="Rosselino A.M."/>
            <person name="Ribeiro J.M."/>
        </authorList>
    </citation>
    <scope>NUCLEOTIDE SEQUENCE</scope>
</reference>
<feature type="domain" description="Complex 1 LYR protein" evidence="1">
    <location>
        <begin position="10"/>
        <end position="62"/>
    </location>
</feature>
<dbReference type="InterPro" id="IPR045300">
    <property type="entry name" value="Complex1_LYR_MIEF1-MP"/>
</dbReference>
<name>A0A1L8D855_9DIPT</name>
<dbReference type="AlphaFoldDB" id="A0A1L8D855"/>
<evidence type="ECO:0000259" key="1">
    <source>
        <dbReference type="Pfam" id="PF05347"/>
    </source>
</evidence>
<accession>A0A1L8D855</accession>
<evidence type="ECO:0000313" key="2">
    <source>
        <dbReference type="EMBL" id="JAV02632.1"/>
    </source>
</evidence>
<dbReference type="InterPro" id="IPR008011">
    <property type="entry name" value="Complex1_LYR_dom"/>
</dbReference>
<dbReference type="Pfam" id="PF05347">
    <property type="entry name" value="Complex1_LYR"/>
    <property type="match status" value="1"/>
</dbReference>
<sequence>MSAPGAPNCRQVLNLYRKLLRYGKELKLTDKEYFKQRIKTEFERNRELSSPEDILFNYKKGQIVLKNKRVV</sequence>
<proteinExistence type="predicted"/>
<dbReference type="EMBL" id="GFDF01011452">
    <property type="protein sequence ID" value="JAV02632.1"/>
    <property type="molecule type" value="Transcribed_RNA"/>
</dbReference>
<dbReference type="CDD" id="cd20272">
    <property type="entry name" value="Complex1_LYR_MIEF1-MP"/>
    <property type="match status" value="1"/>
</dbReference>